<accession>Q559D7</accession>
<dbReference type="VEuPathDB" id="AmoebaDB:DDB_G0272702"/>
<dbReference type="EMBL" id="AAFI02000008">
    <property type="protein sequence ID" value="EAL70988.1"/>
    <property type="molecule type" value="Genomic_DNA"/>
</dbReference>
<dbReference type="dictyBase" id="DDB_G0272702"/>
<organism evidence="1 2">
    <name type="scientific">Dictyostelium discoideum</name>
    <name type="common">Social amoeba</name>
    <dbReference type="NCBI Taxonomy" id="44689"/>
    <lineage>
        <taxon>Eukaryota</taxon>
        <taxon>Amoebozoa</taxon>
        <taxon>Evosea</taxon>
        <taxon>Eumycetozoa</taxon>
        <taxon>Dictyostelia</taxon>
        <taxon>Dictyosteliales</taxon>
        <taxon>Dictyosteliaceae</taxon>
        <taxon>Dictyostelium</taxon>
    </lineage>
</organism>
<dbReference type="AlphaFoldDB" id="Q86II0"/>
<keyword evidence="2" id="KW-1185">Reference proteome</keyword>
<reference evidence="1 2" key="1">
    <citation type="journal article" date="2005" name="Nature">
        <title>The genome of the social amoeba Dictyostelium discoideum.</title>
        <authorList>
            <consortium name="The Dictyostelium discoideum Sequencing Consortium"/>
            <person name="Eichinger L."/>
            <person name="Pachebat J.A."/>
            <person name="Glockner G."/>
            <person name="Rajandream M.A."/>
            <person name="Sucgang R."/>
            <person name="Berriman M."/>
            <person name="Song J."/>
            <person name="Olsen R."/>
            <person name="Szafranski K."/>
            <person name="Xu Q."/>
            <person name="Tunggal B."/>
            <person name="Kummerfeld S."/>
            <person name="Madera M."/>
            <person name="Konfortov B.A."/>
            <person name="Rivero F."/>
            <person name="Bankier A.T."/>
            <person name="Lehmann R."/>
            <person name="Hamlin N."/>
            <person name="Davies R."/>
            <person name="Gaudet P."/>
            <person name="Fey P."/>
            <person name="Pilcher K."/>
            <person name="Chen G."/>
            <person name="Saunders D."/>
            <person name="Sodergren E."/>
            <person name="Davis P."/>
            <person name="Kerhornou A."/>
            <person name="Nie X."/>
            <person name="Hall N."/>
            <person name="Anjard C."/>
            <person name="Hemphill L."/>
            <person name="Bason N."/>
            <person name="Farbrother P."/>
            <person name="Desany B."/>
            <person name="Just E."/>
            <person name="Morio T."/>
            <person name="Rost R."/>
            <person name="Churcher C."/>
            <person name="Cooper J."/>
            <person name="Haydock S."/>
            <person name="van Driessche N."/>
            <person name="Cronin A."/>
            <person name="Goodhead I."/>
            <person name="Muzny D."/>
            <person name="Mourier T."/>
            <person name="Pain A."/>
            <person name="Lu M."/>
            <person name="Harper D."/>
            <person name="Lindsay R."/>
            <person name="Hauser H."/>
            <person name="James K."/>
            <person name="Quiles M."/>
            <person name="Madan Babu M."/>
            <person name="Saito T."/>
            <person name="Buchrieser C."/>
            <person name="Wardroper A."/>
            <person name="Felder M."/>
            <person name="Thangavelu M."/>
            <person name="Johnson D."/>
            <person name="Knights A."/>
            <person name="Loulseged H."/>
            <person name="Mungall K."/>
            <person name="Oliver K."/>
            <person name="Price C."/>
            <person name="Quail M.A."/>
            <person name="Urushihara H."/>
            <person name="Hernandez J."/>
            <person name="Rabbinowitsch E."/>
            <person name="Steffen D."/>
            <person name="Sanders M."/>
            <person name="Ma J."/>
            <person name="Kohara Y."/>
            <person name="Sharp S."/>
            <person name="Simmonds M."/>
            <person name="Spiegler S."/>
            <person name="Tivey A."/>
            <person name="Sugano S."/>
            <person name="White B."/>
            <person name="Walker D."/>
            <person name="Woodward J."/>
            <person name="Winckler T."/>
            <person name="Tanaka Y."/>
            <person name="Shaulsky G."/>
            <person name="Schleicher M."/>
            <person name="Weinstock G."/>
            <person name="Rosenthal A."/>
            <person name="Cox E.C."/>
            <person name="Chisholm R.L."/>
            <person name="Gibbs R."/>
            <person name="Loomis W.F."/>
            <person name="Platzer M."/>
            <person name="Kay R.R."/>
            <person name="Williams J."/>
            <person name="Dear P.H."/>
            <person name="Noegel A.A."/>
            <person name="Barrell B."/>
            <person name="Kuspa A."/>
        </authorList>
    </citation>
    <scope>NUCLEOTIDE SEQUENCE [LARGE SCALE GENOMIC DNA]</scope>
    <source>
        <strain evidence="1 2">AX4</strain>
    </source>
</reference>
<dbReference type="HOGENOM" id="CLU_2659712_0_0_1"/>
<comment type="caution">
    <text evidence="1">The sequence shown here is derived from an EMBL/GenBank/DDBJ whole genome shotgun (WGS) entry which is preliminary data.</text>
</comment>
<protein>
    <submittedName>
        <fullName evidence="1">Uncharacterized protein</fullName>
    </submittedName>
</protein>
<proteinExistence type="predicted"/>
<gene>
    <name evidence="1" type="ORF">DDB_G0272702</name>
</gene>
<evidence type="ECO:0000313" key="1">
    <source>
        <dbReference type="EMBL" id="EAL70988.1"/>
    </source>
</evidence>
<accession>Q86II0</accession>
<dbReference type="KEGG" id="ddi:DDB_G0272702"/>
<sequence length="76" mass="8915">MSYSTDPGVQFFGHLYIDIPNVGAPVNENRIDVTFKFVSTEIGKETRHFFDFAPDEYESLRRNRLLKETLDFIIKK</sequence>
<dbReference type="PaxDb" id="44689-DDB0168900"/>
<name>Q86II0_DICDI</name>
<evidence type="ECO:0000313" key="2">
    <source>
        <dbReference type="Proteomes" id="UP000002195"/>
    </source>
</evidence>
<dbReference type="RefSeq" id="XP_644879.1">
    <property type="nucleotide sequence ID" value="XM_639787.1"/>
</dbReference>
<dbReference type="InParanoid" id="Q86II0"/>
<dbReference type="Proteomes" id="UP000002195">
    <property type="component" value="Unassembled WGS sequence"/>
</dbReference>
<dbReference type="GeneID" id="8618558"/>